<keyword evidence="3" id="KW-1185">Reference proteome</keyword>
<dbReference type="AlphaFoldDB" id="B4VN01"/>
<protein>
    <submittedName>
        <fullName evidence="2">Uncharacterized protein</fullName>
    </submittedName>
</protein>
<reference evidence="2 3" key="1">
    <citation type="submission" date="2008-07" db="EMBL/GenBank/DDBJ databases">
        <authorList>
            <person name="Tandeau de Marsac N."/>
            <person name="Ferriera S."/>
            <person name="Johnson J."/>
            <person name="Kravitz S."/>
            <person name="Beeson K."/>
            <person name="Sutton G."/>
            <person name="Rogers Y.-H."/>
            <person name="Friedman R."/>
            <person name="Frazier M."/>
            <person name="Venter J.C."/>
        </authorList>
    </citation>
    <scope>NUCLEOTIDE SEQUENCE [LARGE SCALE GENOMIC DNA]</scope>
    <source>
        <strain evidence="2 3">PCC 7420</strain>
    </source>
</reference>
<sequence length="38" mass="4499">MKFTYLPTYLPIYLYLLIHFCFAIDSFFSHPGETAPKL</sequence>
<dbReference type="Proteomes" id="UP000003835">
    <property type="component" value="Unassembled WGS sequence"/>
</dbReference>
<gene>
    <name evidence="2" type="ORF">MC7420_1922</name>
</gene>
<evidence type="ECO:0000256" key="1">
    <source>
        <dbReference type="SAM" id="Phobius"/>
    </source>
</evidence>
<dbReference type="EMBL" id="DS989845">
    <property type="protein sequence ID" value="EDX76919.1"/>
    <property type="molecule type" value="Genomic_DNA"/>
</dbReference>
<keyword evidence="1" id="KW-1133">Transmembrane helix</keyword>
<keyword evidence="1" id="KW-0472">Membrane</keyword>
<dbReference type="STRING" id="118168.MC7420_1922"/>
<keyword evidence="1" id="KW-0812">Transmembrane</keyword>
<feature type="transmembrane region" description="Helical" evidence="1">
    <location>
        <begin position="12"/>
        <end position="28"/>
    </location>
</feature>
<accession>B4VN01</accession>
<evidence type="ECO:0000313" key="2">
    <source>
        <dbReference type="EMBL" id="EDX76919.1"/>
    </source>
</evidence>
<organism evidence="2 3">
    <name type="scientific">Coleofasciculus chthonoplastes PCC 7420</name>
    <dbReference type="NCBI Taxonomy" id="118168"/>
    <lineage>
        <taxon>Bacteria</taxon>
        <taxon>Bacillati</taxon>
        <taxon>Cyanobacteriota</taxon>
        <taxon>Cyanophyceae</taxon>
        <taxon>Coleofasciculales</taxon>
        <taxon>Coleofasciculaceae</taxon>
        <taxon>Coleofasciculus</taxon>
    </lineage>
</organism>
<proteinExistence type="predicted"/>
<dbReference type="HOGENOM" id="CLU_3326823_0_0_3"/>
<evidence type="ECO:0000313" key="3">
    <source>
        <dbReference type="Proteomes" id="UP000003835"/>
    </source>
</evidence>
<name>B4VN01_9CYAN</name>